<evidence type="ECO:0000313" key="4">
    <source>
        <dbReference type="EMBL" id="MDP5183173.1"/>
    </source>
</evidence>
<dbReference type="RefSeq" id="WP_305999817.1">
    <property type="nucleotide sequence ID" value="NZ_JASNFN010000011.1"/>
</dbReference>
<dbReference type="CDD" id="cd04301">
    <property type="entry name" value="NAT_SF"/>
    <property type="match status" value="1"/>
</dbReference>
<keyword evidence="1" id="KW-0808">Transferase</keyword>
<dbReference type="Gene3D" id="3.40.630.30">
    <property type="match status" value="1"/>
</dbReference>
<reference evidence="5" key="1">
    <citation type="submission" date="2023-05" db="EMBL/GenBank/DDBJ databases">
        <title>Draft genome of Pseudofrankia sp. BMG5.37.</title>
        <authorList>
            <person name="Gtari M."/>
            <person name="Ghodhbane F."/>
            <person name="Sbissi I."/>
        </authorList>
    </citation>
    <scope>NUCLEOTIDE SEQUENCE [LARGE SCALE GENOMIC DNA]</scope>
    <source>
        <strain evidence="5">BMG 814</strain>
    </source>
</reference>
<keyword evidence="2" id="KW-0012">Acyltransferase</keyword>
<protein>
    <submittedName>
        <fullName evidence="4">GNAT family N-acetyltransferase</fullName>
    </submittedName>
</protein>
<dbReference type="InterPro" id="IPR000182">
    <property type="entry name" value="GNAT_dom"/>
</dbReference>
<dbReference type="InterPro" id="IPR050832">
    <property type="entry name" value="Bact_Acetyltransf"/>
</dbReference>
<comment type="caution">
    <text evidence="4">The sequence shown here is derived from an EMBL/GenBank/DDBJ whole genome shotgun (WGS) entry which is preliminary data.</text>
</comment>
<name>A0ABT9IC77_9ACTN</name>
<dbReference type="SUPFAM" id="SSF55729">
    <property type="entry name" value="Acyl-CoA N-acyltransferases (Nat)"/>
    <property type="match status" value="1"/>
</dbReference>
<feature type="domain" description="N-acetyltransferase" evidence="3">
    <location>
        <begin position="15"/>
        <end position="164"/>
    </location>
</feature>
<evidence type="ECO:0000313" key="5">
    <source>
        <dbReference type="Proteomes" id="UP001233673"/>
    </source>
</evidence>
<proteinExistence type="predicted"/>
<gene>
    <name evidence="4" type="ORF">QOZ88_11030</name>
</gene>
<dbReference type="Pfam" id="PF00583">
    <property type="entry name" value="Acetyltransf_1"/>
    <property type="match status" value="1"/>
</dbReference>
<dbReference type="PANTHER" id="PTHR43877">
    <property type="entry name" value="AMINOALKYLPHOSPHONATE N-ACETYLTRANSFERASE-RELATED-RELATED"/>
    <property type="match status" value="1"/>
</dbReference>
<dbReference type="EMBL" id="JASNFN010000011">
    <property type="protein sequence ID" value="MDP5183173.1"/>
    <property type="molecule type" value="Genomic_DNA"/>
</dbReference>
<dbReference type="Proteomes" id="UP001233673">
    <property type="component" value="Unassembled WGS sequence"/>
</dbReference>
<dbReference type="InterPro" id="IPR016181">
    <property type="entry name" value="Acyl_CoA_acyltransferase"/>
</dbReference>
<dbReference type="PROSITE" id="PS51186">
    <property type="entry name" value="GNAT"/>
    <property type="match status" value="1"/>
</dbReference>
<evidence type="ECO:0000256" key="2">
    <source>
        <dbReference type="ARBA" id="ARBA00023315"/>
    </source>
</evidence>
<accession>A0ABT9IC77</accession>
<evidence type="ECO:0000259" key="3">
    <source>
        <dbReference type="PROSITE" id="PS51186"/>
    </source>
</evidence>
<organism evidence="4 5">
    <name type="scientific">Blastococcus carthaginiensis</name>
    <dbReference type="NCBI Taxonomy" id="3050034"/>
    <lineage>
        <taxon>Bacteria</taxon>
        <taxon>Bacillati</taxon>
        <taxon>Actinomycetota</taxon>
        <taxon>Actinomycetes</taxon>
        <taxon>Geodermatophilales</taxon>
        <taxon>Geodermatophilaceae</taxon>
        <taxon>Blastococcus</taxon>
    </lineage>
</organism>
<dbReference type="PANTHER" id="PTHR43877:SF2">
    <property type="entry name" value="AMINOALKYLPHOSPHONATE N-ACETYLTRANSFERASE-RELATED"/>
    <property type="match status" value="1"/>
</dbReference>
<keyword evidence="5" id="KW-1185">Reference proteome</keyword>
<evidence type="ECO:0000256" key="1">
    <source>
        <dbReference type="ARBA" id="ARBA00022679"/>
    </source>
</evidence>
<sequence length="174" mass="18890">MCTSAEQVLRNGAAVRLRPLPYEDPLAQVLVEQVQQEYVARYGGRDEAVVDPGEFRPPAGLFLVAEVDGVPAGCGAWRAYPPGGVEIKRVYVAPGFRRRGLAQVLMAELEETAARAGHRSVVLNTGQRQPEAVALYRELGYAPVPGYGVYACSPEAVFLGKELPVHEEEPTWAS</sequence>